<feature type="transmembrane region" description="Helical" evidence="1">
    <location>
        <begin position="156"/>
        <end position="175"/>
    </location>
</feature>
<feature type="transmembrane region" description="Helical" evidence="1">
    <location>
        <begin position="126"/>
        <end position="144"/>
    </location>
</feature>
<sequence>MHSVLPALLLDPFSDTTDAGRSSAFLVLVSFVVSFLFIRTSARMIRAEVSWWPGNVETESGLHLHHLVWGIALMLLAGFLGFTFEADKPWGQIAAVAFGIGAGLTLDEFALWVHLDDVYWSDEGRISLDAVVLVAAFMALVVVGTRPFGLDEASSVAGTAFIVLQALLLAAVTFLKGRIGLGIVAVFVPLSGLWAACRMAKPDSPWARRFYSEDKQERARRRYPPDRLSVRLRARFFDLIGGRPTAAAEQQS</sequence>
<accession>A0A6J7HWL6</accession>
<keyword evidence="1" id="KW-1133">Transmembrane helix</keyword>
<keyword evidence="1" id="KW-0472">Membrane</keyword>
<feature type="transmembrane region" description="Helical" evidence="1">
    <location>
        <begin position="94"/>
        <end position="114"/>
    </location>
</feature>
<organism evidence="2">
    <name type="scientific">freshwater metagenome</name>
    <dbReference type="NCBI Taxonomy" id="449393"/>
    <lineage>
        <taxon>unclassified sequences</taxon>
        <taxon>metagenomes</taxon>
        <taxon>ecological metagenomes</taxon>
    </lineage>
</organism>
<keyword evidence="1" id="KW-0812">Transmembrane</keyword>
<feature type="transmembrane region" description="Helical" evidence="1">
    <location>
        <begin position="24"/>
        <end position="42"/>
    </location>
</feature>
<feature type="transmembrane region" description="Helical" evidence="1">
    <location>
        <begin position="181"/>
        <end position="200"/>
    </location>
</feature>
<feature type="transmembrane region" description="Helical" evidence="1">
    <location>
        <begin position="62"/>
        <end position="82"/>
    </location>
</feature>
<name>A0A6J7HWL6_9ZZZZ</name>
<reference evidence="2" key="1">
    <citation type="submission" date="2020-05" db="EMBL/GenBank/DDBJ databases">
        <authorList>
            <person name="Chiriac C."/>
            <person name="Salcher M."/>
            <person name="Ghai R."/>
            <person name="Kavagutti S V."/>
        </authorList>
    </citation>
    <scope>NUCLEOTIDE SEQUENCE</scope>
</reference>
<protein>
    <submittedName>
        <fullName evidence="2">Unannotated protein</fullName>
    </submittedName>
</protein>
<evidence type="ECO:0000313" key="2">
    <source>
        <dbReference type="EMBL" id="CAB4921009.1"/>
    </source>
</evidence>
<dbReference type="AlphaFoldDB" id="A0A6J7HWL6"/>
<dbReference type="EMBL" id="CAFBMX010000002">
    <property type="protein sequence ID" value="CAB4921009.1"/>
    <property type="molecule type" value="Genomic_DNA"/>
</dbReference>
<proteinExistence type="predicted"/>
<evidence type="ECO:0000256" key="1">
    <source>
        <dbReference type="SAM" id="Phobius"/>
    </source>
</evidence>
<gene>
    <name evidence="2" type="ORF">UFOPK3674_00552</name>
</gene>